<dbReference type="AlphaFoldDB" id="A0AAW2KD97"/>
<reference evidence="1" key="2">
    <citation type="journal article" date="2024" name="Plant">
        <title>Genomic evolution and insights into agronomic trait innovations of Sesamum species.</title>
        <authorList>
            <person name="Miao H."/>
            <person name="Wang L."/>
            <person name="Qu L."/>
            <person name="Liu H."/>
            <person name="Sun Y."/>
            <person name="Le M."/>
            <person name="Wang Q."/>
            <person name="Wei S."/>
            <person name="Zheng Y."/>
            <person name="Lin W."/>
            <person name="Duan Y."/>
            <person name="Cao H."/>
            <person name="Xiong S."/>
            <person name="Wang X."/>
            <person name="Wei L."/>
            <person name="Li C."/>
            <person name="Ma Q."/>
            <person name="Ju M."/>
            <person name="Zhao R."/>
            <person name="Li G."/>
            <person name="Mu C."/>
            <person name="Tian Q."/>
            <person name="Mei H."/>
            <person name="Zhang T."/>
            <person name="Gao T."/>
            <person name="Zhang H."/>
        </authorList>
    </citation>
    <scope>NUCLEOTIDE SEQUENCE</scope>
    <source>
        <strain evidence="1">G02</strain>
    </source>
</reference>
<evidence type="ECO:0000313" key="1">
    <source>
        <dbReference type="EMBL" id="KAL0303863.1"/>
    </source>
</evidence>
<proteinExistence type="predicted"/>
<protein>
    <submittedName>
        <fullName evidence="1">Uncharacterized protein</fullName>
    </submittedName>
</protein>
<comment type="caution">
    <text evidence="1">The sequence shown here is derived from an EMBL/GenBank/DDBJ whole genome shotgun (WGS) entry which is preliminary data.</text>
</comment>
<accession>A0AAW2KD97</accession>
<reference evidence="1" key="1">
    <citation type="submission" date="2020-06" db="EMBL/GenBank/DDBJ databases">
        <authorList>
            <person name="Li T."/>
            <person name="Hu X."/>
            <person name="Zhang T."/>
            <person name="Song X."/>
            <person name="Zhang H."/>
            <person name="Dai N."/>
            <person name="Sheng W."/>
            <person name="Hou X."/>
            <person name="Wei L."/>
        </authorList>
    </citation>
    <scope>NUCLEOTIDE SEQUENCE</scope>
    <source>
        <strain evidence="1">G02</strain>
        <tissue evidence="1">Leaf</tissue>
    </source>
</reference>
<name>A0AAW2KD97_SESRA</name>
<organism evidence="1">
    <name type="scientific">Sesamum radiatum</name>
    <name type="common">Black benniseed</name>
    <dbReference type="NCBI Taxonomy" id="300843"/>
    <lineage>
        <taxon>Eukaryota</taxon>
        <taxon>Viridiplantae</taxon>
        <taxon>Streptophyta</taxon>
        <taxon>Embryophyta</taxon>
        <taxon>Tracheophyta</taxon>
        <taxon>Spermatophyta</taxon>
        <taxon>Magnoliopsida</taxon>
        <taxon>eudicotyledons</taxon>
        <taxon>Gunneridae</taxon>
        <taxon>Pentapetalae</taxon>
        <taxon>asterids</taxon>
        <taxon>lamiids</taxon>
        <taxon>Lamiales</taxon>
        <taxon>Pedaliaceae</taxon>
        <taxon>Sesamum</taxon>
    </lineage>
</organism>
<dbReference type="EMBL" id="JACGWJ010000029">
    <property type="protein sequence ID" value="KAL0303863.1"/>
    <property type="molecule type" value="Genomic_DNA"/>
</dbReference>
<sequence>MPLGGRPLAGEHDCRLILPFGTGSTDDDRELGAPGLPLVAEGGLSGRDVLRFGGTSRENPGISEGFHGLGLTVGELDRVGTGFFAALETGLATKEEFGDLTERAGALVALDTVVGLRVGVEALDVDFDAGIEDLLVGVEDLTVDLAVGVEDLGGTVGFAEDNVGREVGVADLEGLDVAVDVSLIDVFELGLAAASVGLFDVEVKVDLDDELKVGRPVGVAGLDPVPPEEDGLRSPPVEVFSPGDEVGCLDDKLLLPAGSGWGLDSFNHNM</sequence>
<gene>
    <name evidence="1" type="ORF">Sradi_6254400</name>
</gene>